<dbReference type="Gene3D" id="1.20.58.1610">
    <property type="entry name" value="NADH:ubiquinone/plastoquinone oxidoreductase, chain 3"/>
    <property type="match status" value="1"/>
</dbReference>
<dbReference type="PANTHER" id="PTHR11058">
    <property type="entry name" value="NADH-UBIQUINONE OXIDOREDUCTASE CHAIN 3"/>
    <property type="match status" value="1"/>
</dbReference>
<organism evidence="10">
    <name type="scientific">Bahadzia jaraguensis</name>
    <name type="common">Amphipod</name>
    <dbReference type="NCBI Taxonomy" id="1041811"/>
    <lineage>
        <taxon>Eukaryota</taxon>
        <taxon>Metazoa</taxon>
        <taxon>Ecdysozoa</taxon>
        <taxon>Arthropoda</taxon>
        <taxon>Crustacea</taxon>
        <taxon>Multicrustacea</taxon>
        <taxon>Malacostraca</taxon>
        <taxon>Eumalacostraca</taxon>
        <taxon>Peracarida</taxon>
        <taxon>Amphipoda</taxon>
        <taxon>Senticaudata</taxon>
        <taxon>Hadziida</taxon>
        <taxon>Hadzioidea</taxon>
        <taxon>Hadziidae</taxon>
        <taxon>Bahadzia</taxon>
    </lineage>
</organism>
<sequence length="117" mass="13338">MLSLLTIFLIFSLIPLIIEMLALLVGKKSMKERAKTSSFECGFDPFKKARTPFSIRFFLITIIFLIFDIEIAILLPVGIINKPTFTMSLSLVSLVITIILTMGLIHEWYQSALNWLL</sequence>
<evidence type="ECO:0000256" key="7">
    <source>
        <dbReference type="ARBA" id="ARBA00023136"/>
    </source>
</evidence>
<evidence type="ECO:0000256" key="8">
    <source>
        <dbReference type="ARBA" id="ARBA00049551"/>
    </source>
</evidence>
<keyword evidence="9" id="KW-0830">Ubiquinone</keyword>
<feature type="transmembrane region" description="Helical" evidence="9">
    <location>
        <begin position="57"/>
        <end position="79"/>
    </location>
</feature>
<dbReference type="EC" id="7.1.1.2" evidence="9"/>
<evidence type="ECO:0000256" key="2">
    <source>
        <dbReference type="ARBA" id="ARBA00008472"/>
    </source>
</evidence>
<dbReference type="Pfam" id="PF00507">
    <property type="entry name" value="Oxidored_q4"/>
    <property type="match status" value="1"/>
</dbReference>
<comment type="function">
    <text evidence="9">Core subunit of the mitochondrial membrane respiratory chain NADH dehydrogenase (Complex I) which catalyzes electron transfer from NADH through the respiratory chain, using ubiquinone as an electron acceptor. Essential for the catalytic activity of complex I.</text>
</comment>
<accession>K7ZTR7</accession>
<protein>
    <recommendedName>
        <fullName evidence="3 9">NADH-ubiquinone oxidoreductase chain 3</fullName>
        <ecNumber evidence="9">7.1.1.2</ecNumber>
    </recommendedName>
</protein>
<feature type="transmembrane region" description="Helical" evidence="9">
    <location>
        <begin position="85"/>
        <end position="105"/>
    </location>
</feature>
<comment type="subcellular location">
    <subcellularLocation>
        <location evidence="1">Membrane</location>
    </subcellularLocation>
    <subcellularLocation>
        <location evidence="9">Mitochondrion membrane</location>
        <topology evidence="9">Multi-pass membrane protein</topology>
    </subcellularLocation>
</comment>
<proteinExistence type="inferred from homology"/>
<keyword evidence="5 9" id="KW-0812">Transmembrane</keyword>
<evidence type="ECO:0000256" key="3">
    <source>
        <dbReference type="ARBA" id="ARBA00021007"/>
    </source>
</evidence>
<keyword evidence="9 10" id="KW-0496">Mitochondrion</keyword>
<evidence type="ECO:0000256" key="5">
    <source>
        <dbReference type="ARBA" id="ARBA00022692"/>
    </source>
</evidence>
<evidence type="ECO:0000313" key="10">
    <source>
        <dbReference type="EMBL" id="CCB84621.1"/>
    </source>
</evidence>
<dbReference type="GO" id="GO:0030964">
    <property type="term" value="C:NADH dehydrogenase complex"/>
    <property type="evidence" value="ECO:0007669"/>
    <property type="project" value="TreeGrafter"/>
</dbReference>
<keyword evidence="7 9" id="KW-0472">Membrane</keyword>
<keyword evidence="9" id="KW-1278">Translocase</keyword>
<keyword evidence="9" id="KW-0520">NAD</keyword>
<evidence type="ECO:0000256" key="4">
    <source>
        <dbReference type="ARBA" id="ARBA00022448"/>
    </source>
</evidence>
<geneLocation type="mitochondrion" evidence="10"/>
<dbReference type="EMBL" id="FR872382">
    <property type="protein sequence ID" value="CCB84621.1"/>
    <property type="molecule type" value="Genomic_DNA"/>
</dbReference>
<comment type="catalytic activity">
    <reaction evidence="8 9">
        <text>a ubiquinone + NADH + 5 H(+)(in) = a ubiquinol + NAD(+) + 4 H(+)(out)</text>
        <dbReference type="Rhea" id="RHEA:29091"/>
        <dbReference type="Rhea" id="RHEA-COMP:9565"/>
        <dbReference type="Rhea" id="RHEA-COMP:9566"/>
        <dbReference type="ChEBI" id="CHEBI:15378"/>
        <dbReference type="ChEBI" id="CHEBI:16389"/>
        <dbReference type="ChEBI" id="CHEBI:17976"/>
        <dbReference type="ChEBI" id="CHEBI:57540"/>
        <dbReference type="ChEBI" id="CHEBI:57945"/>
        <dbReference type="EC" id="7.1.1.2"/>
    </reaction>
</comment>
<evidence type="ECO:0000256" key="9">
    <source>
        <dbReference type="RuleBase" id="RU003640"/>
    </source>
</evidence>
<dbReference type="GO" id="GO:0031966">
    <property type="term" value="C:mitochondrial membrane"/>
    <property type="evidence" value="ECO:0007669"/>
    <property type="project" value="UniProtKB-SubCell"/>
</dbReference>
<evidence type="ECO:0000256" key="1">
    <source>
        <dbReference type="ARBA" id="ARBA00004370"/>
    </source>
</evidence>
<comment type="similarity">
    <text evidence="2 9">Belongs to the complex I subunit 3 family.</text>
</comment>
<name>K7ZTR7_BAHJA</name>
<dbReference type="InterPro" id="IPR038430">
    <property type="entry name" value="NDAH_ubi_oxred_su3_sf"/>
</dbReference>
<feature type="transmembrane region" description="Helical" evidence="9">
    <location>
        <begin position="6"/>
        <end position="25"/>
    </location>
</feature>
<evidence type="ECO:0000256" key="6">
    <source>
        <dbReference type="ARBA" id="ARBA00022989"/>
    </source>
</evidence>
<dbReference type="GO" id="GO:0008137">
    <property type="term" value="F:NADH dehydrogenase (ubiquinone) activity"/>
    <property type="evidence" value="ECO:0007669"/>
    <property type="project" value="UniProtKB-UniRule"/>
</dbReference>
<dbReference type="InterPro" id="IPR000440">
    <property type="entry name" value="NADH_UbQ/plastoQ_OxRdtase_su3"/>
</dbReference>
<keyword evidence="6 9" id="KW-1133">Transmembrane helix</keyword>
<gene>
    <name evidence="10" type="primary">nd3</name>
</gene>
<keyword evidence="9" id="KW-0679">Respiratory chain</keyword>
<reference evidence="10" key="1">
    <citation type="journal article" date="2012" name="Curr. Biol.">
        <title>Mitogenomic phylogenetic analysis supports continental-scale vicariance in subterranean thalassoid crustaceans.</title>
        <authorList>
            <person name="Bauza-Ribot M.M."/>
            <person name="Juan C."/>
            <person name="Nardi F."/>
            <person name="Oromi P."/>
            <person name="Pons J."/>
            <person name="Jaume D."/>
        </authorList>
    </citation>
    <scope>NUCLEOTIDE SEQUENCE</scope>
</reference>
<keyword evidence="9" id="KW-0249">Electron transport</keyword>
<keyword evidence="4 9" id="KW-0813">Transport</keyword>
<dbReference type="PANTHER" id="PTHR11058:SF9">
    <property type="entry name" value="NADH-UBIQUINONE OXIDOREDUCTASE CHAIN 3"/>
    <property type="match status" value="1"/>
</dbReference>
<dbReference type="AlphaFoldDB" id="K7ZTR7"/>